<sequence>MKPPVAPKTMPASSPDLPTNHTGKLFGIMYITLTSVINTIILAASLWSWGKKSFSYLFKLAPLLGWALPAKNLAHVIPENDGPAGQAWIPERQLWTPSTLMRLDHNWTSTMVSVMVHMKAVLQARVDLASNKDATLKIGTVLLCKFTAPLALDHTIFPCRTKKGPKMPAKSLHSLEDLAHTVDERFVLAYPADSLPLVAPSWEETLPGVAHF</sequence>
<evidence type="ECO:0000313" key="1">
    <source>
        <dbReference type="EMBL" id="KAJ9051602.1"/>
    </source>
</evidence>
<proteinExistence type="predicted"/>
<reference evidence="1" key="1">
    <citation type="submission" date="2022-04" db="EMBL/GenBank/DDBJ databases">
        <title>Genome of the entomopathogenic fungus Entomophthora muscae.</title>
        <authorList>
            <person name="Elya C."/>
            <person name="Lovett B.R."/>
            <person name="Lee E."/>
            <person name="Macias A.M."/>
            <person name="Hajek A.E."/>
            <person name="De Bivort B.L."/>
            <person name="Kasson M.T."/>
            <person name="De Fine Licht H.H."/>
            <person name="Stajich J.E."/>
        </authorList>
    </citation>
    <scope>NUCLEOTIDE SEQUENCE</scope>
    <source>
        <strain evidence="1">Berkeley</strain>
    </source>
</reference>
<dbReference type="EMBL" id="QTSX02007107">
    <property type="protein sequence ID" value="KAJ9051602.1"/>
    <property type="molecule type" value="Genomic_DNA"/>
</dbReference>
<protein>
    <submittedName>
        <fullName evidence="1">Uncharacterized protein</fullName>
    </submittedName>
</protein>
<accession>A0ACC2RNG4</accession>
<gene>
    <name evidence="1" type="ORF">DSO57_1003155</name>
</gene>
<keyword evidence="2" id="KW-1185">Reference proteome</keyword>
<dbReference type="Proteomes" id="UP001165960">
    <property type="component" value="Unassembled WGS sequence"/>
</dbReference>
<comment type="caution">
    <text evidence="1">The sequence shown here is derived from an EMBL/GenBank/DDBJ whole genome shotgun (WGS) entry which is preliminary data.</text>
</comment>
<evidence type="ECO:0000313" key="2">
    <source>
        <dbReference type="Proteomes" id="UP001165960"/>
    </source>
</evidence>
<name>A0ACC2RNG4_9FUNG</name>
<organism evidence="1 2">
    <name type="scientific">Entomophthora muscae</name>
    <dbReference type="NCBI Taxonomy" id="34485"/>
    <lineage>
        <taxon>Eukaryota</taxon>
        <taxon>Fungi</taxon>
        <taxon>Fungi incertae sedis</taxon>
        <taxon>Zoopagomycota</taxon>
        <taxon>Entomophthoromycotina</taxon>
        <taxon>Entomophthoromycetes</taxon>
        <taxon>Entomophthorales</taxon>
        <taxon>Entomophthoraceae</taxon>
        <taxon>Entomophthora</taxon>
    </lineage>
</organism>